<keyword evidence="2" id="KW-1185">Reference proteome</keyword>
<proteinExistence type="predicted"/>
<accession>A0A3S5B7I9</accession>
<protein>
    <submittedName>
        <fullName evidence="1">Uncharacterized protein</fullName>
    </submittedName>
</protein>
<dbReference type="Proteomes" id="UP000784294">
    <property type="component" value="Unassembled WGS sequence"/>
</dbReference>
<reference evidence="1" key="1">
    <citation type="submission" date="2018-11" db="EMBL/GenBank/DDBJ databases">
        <authorList>
            <consortium name="Pathogen Informatics"/>
        </authorList>
    </citation>
    <scope>NUCLEOTIDE SEQUENCE</scope>
</reference>
<gene>
    <name evidence="1" type="ORF">PXEA_LOCUS29496</name>
</gene>
<evidence type="ECO:0000313" key="1">
    <source>
        <dbReference type="EMBL" id="VEL36056.1"/>
    </source>
</evidence>
<dbReference type="EMBL" id="CAAALY010251300">
    <property type="protein sequence ID" value="VEL36056.1"/>
    <property type="molecule type" value="Genomic_DNA"/>
</dbReference>
<comment type="caution">
    <text evidence="1">The sequence shown here is derived from an EMBL/GenBank/DDBJ whole genome shotgun (WGS) entry which is preliminary data.</text>
</comment>
<organism evidence="1 2">
    <name type="scientific">Protopolystoma xenopodis</name>
    <dbReference type="NCBI Taxonomy" id="117903"/>
    <lineage>
        <taxon>Eukaryota</taxon>
        <taxon>Metazoa</taxon>
        <taxon>Spiralia</taxon>
        <taxon>Lophotrochozoa</taxon>
        <taxon>Platyhelminthes</taxon>
        <taxon>Monogenea</taxon>
        <taxon>Polyopisthocotylea</taxon>
        <taxon>Polystomatidea</taxon>
        <taxon>Polystomatidae</taxon>
        <taxon>Protopolystoma</taxon>
    </lineage>
</organism>
<dbReference type="AlphaFoldDB" id="A0A3S5B7I9"/>
<evidence type="ECO:0000313" key="2">
    <source>
        <dbReference type="Proteomes" id="UP000784294"/>
    </source>
</evidence>
<name>A0A3S5B7I9_9PLAT</name>
<sequence>MARLTVLAEGVLFVEAEDAKWPLGVAEFGPKDVCCCPDVVDAEETFEETPVMTRFEAELVLDEEAMTFAIVEVEIAADDKDNEDEEADIDTDWLAPVELDKCAELGVNPVEEGETRETTG</sequence>